<comment type="caution">
    <text evidence="2">The sequence shown here is derived from an EMBL/GenBank/DDBJ whole genome shotgun (WGS) entry which is preliminary data.</text>
</comment>
<keyword evidence="3" id="KW-1185">Reference proteome</keyword>
<organism evidence="2 3">
    <name type="scientific">Lactarius akahatsu</name>
    <dbReference type="NCBI Taxonomy" id="416441"/>
    <lineage>
        <taxon>Eukaryota</taxon>
        <taxon>Fungi</taxon>
        <taxon>Dikarya</taxon>
        <taxon>Basidiomycota</taxon>
        <taxon>Agaricomycotina</taxon>
        <taxon>Agaricomycetes</taxon>
        <taxon>Russulales</taxon>
        <taxon>Russulaceae</taxon>
        <taxon>Lactarius</taxon>
    </lineage>
</organism>
<evidence type="ECO:0000313" key="3">
    <source>
        <dbReference type="Proteomes" id="UP001201163"/>
    </source>
</evidence>
<accession>A0AAD4LBN1</accession>
<dbReference type="EMBL" id="JAKELL010000045">
    <property type="protein sequence ID" value="KAH8987909.1"/>
    <property type="molecule type" value="Genomic_DNA"/>
</dbReference>
<protein>
    <submittedName>
        <fullName evidence="2">Uncharacterized protein</fullName>
    </submittedName>
</protein>
<evidence type="ECO:0000313" key="2">
    <source>
        <dbReference type="EMBL" id="KAH8987909.1"/>
    </source>
</evidence>
<name>A0AAD4LBN1_9AGAM</name>
<dbReference type="AlphaFoldDB" id="A0AAD4LBN1"/>
<reference evidence="2" key="1">
    <citation type="submission" date="2022-01" db="EMBL/GenBank/DDBJ databases">
        <title>Comparative genomics reveals a dynamic genome evolution in the ectomycorrhizal milk-cap (Lactarius) mushrooms.</title>
        <authorList>
            <consortium name="DOE Joint Genome Institute"/>
            <person name="Lebreton A."/>
            <person name="Tang N."/>
            <person name="Kuo A."/>
            <person name="LaButti K."/>
            <person name="Drula E."/>
            <person name="Barry K."/>
            <person name="Clum A."/>
            <person name="Lipzen A."/>
            <person name="Mousain D."/>
            <person name="Ng V."/>
            <person name="Wang R."/>
            <person name="Wang X."/>
            <person name="Dai Y."/>
            <person name="Henrissat B."/>
            <person name="Grigoriev I.V."/>
            <person name="Guerin-Laguette A."/>
            <person name="Yu F."/>
            <person name="Martin F.M."/>
        </authorList>
    </citation>
    <scope>NUCLEOTIDE SEQUENCE</scope>
    <source>
        <strain evidence="2">QP</strain>
    </source>
</reference>
<feature type="signal peptide" evidence="1">
    <location>
        <begin position="1"/>
        <end position="26"/>
    </location>
</feature>
<keyword evidence="1" id="KW-0732">Signal</keyword>
<evidence type="ECO:0000256" key="1">
    <source>
        <dbReference type="SAM" id="SignalP"/>
    </source>
</evidence>
<dbReference type="Proteomes" id="UP001201163">
    <property type="component" value="Unassembled WGS sequence"/>
</dbReference>
<feature type="chain" id="PRO_5042093260" evidence="1">
    <location>
        <begin position="27"/>
        <end position="338"/>
    </location>
</feature>
<gene>
    <name evidence="2" type="ORF">EDB92DRAFT_1874963</name>
</gene>
<sequence>MLILRLPAARLCAALIYLAVNPGGDSLHYAGRTSSELQSVSDIFREYPSTQEAPTASTRCLRSLVRGGGARRVKAGPQSSKTSHLSLSRRVAQIWRRGIQTSPPFSFPPTCRRSWIGFLRYSIGGSQRRSRVKVGRTRRRPRGRLPYLLMPTRMSILRPAVSCLVEPSARLRLWLGPRRCQTKMTTEKLRPPRGRQERPWPTVYVFNPRMLLPSSAAALETTLALRKVMTSRSNCGWQEARTAAMHASRGTYVSASHRGAPRSSACKTCARKKQTCHSTRVWQTELANLFQCNPQARDVQAEVTDVPARPAGGAPAIQVDDVQQSVEGTSKSTYFMSV</sequence>
<proteinExistence type="predicted"/>